<accession>A0A4Q8ANF4</accession>
<comment type="caution">
    <text evidence="3">The sequence shown here is derived from an EMBL/GenBank/DDBJ whole genome shotgun (WGS) entry which is preliminary data.</text>
</comment>
<keyword evidence="4" id="KW-1185">Reference proteome</keyword>
<dbReference type="InterPro" id="IPR006750">
    <property type="entry name" value="YdcZ"/>
</dbReference>
<dbReference type="PANTHER" id="PTHR34821:SF2">
    <property type="entry name" value="INNER MEMBRANE PROTEIN YDCZ"/>
    <property type="match status" value="1"/>
</dbReference>
<feature type="transmembrane region" description="Helical" evidence="2">
    <location>
        <begin position="284"/>
        <end position="305"/>
    </location>
</feature>
<reference evidence="3 4" key="1">
    <citation type="submission" date="2019-02" db="EMBL/GenBank/DDBJ databases">
        <title>Sequencing the genomes of 1000 actinobacteria strains.</title>
        <authorList>
            <person name="Klenk H.-P."/>
        </authorList>
    </citation>
    <scope>NUCLEOTIDE SEQUENCE [LARGE SCALE GENOMIC DNA]</scope>
    <source>
        <strain evidence="3 4">DSM 18319</strain>
    </source>
</reference>
<feature type="transmembrane region" description="Helical" evidence="2">
    <location>
        <begin position="29"/>
        <end position="48"/>
    </location>
</feature>
<dbReference type="EMBL" id="SHLC01000001">
    <property type="protein sequence ID" value="RZU66172.1"/>
    <property type="molecule type" value="Genomic_DNA"/>
</dbReference>
<dbReference type="OrthoDB" id="6463253at2"/>
<gene>
    <name evidence="3" type="ORF">EV379_2521</name>
</gene>
<dbReference type="GO" id="GO:0005886">
    <property type="term" value="C:plasma membrane"/>
    <property type="evidence" value="ECO:0007669"/>
    <property type="project" value="TreeGrafter"/>
</dbReference>
<feature type="transmembrane region" description="Helical" evidence="2">
    <location>
        <begin position="259"/>
        <end position="277"/>
    </location>
</feature>
<dbReference type="AlphaFoldDB" id="A0A4Q8ANF4"/>
<evidence type="ECO:0000256" key="1">
    <source>
        <dbReference type="SAM" id="MobiDB-lite"/>
    </source>
</evidence>
<dbReference type="Proteomes" id="UP000291483">
    <property type="component" value="Unassembled WGS sequence"/>
</dbReference>
<feature type="transmembrane region" description="Helical" evidence="2">
    <location>
        <begin position="60"/>
        <end position="84"/>
    </location>
</feature>
<evidence type="ECO:0000313" key="3">
    <source>
        <dbReference type="EMBL" id="RZU66172.1"/>
    </source>
</evidence>
<feature type="transmembrane region" description="Helical" evidence="2">
    <location>
        <begin position="311"/>
        <end position="331"/>
    </location>
</feature>
<feature type="region of interest" description="Disordered" evidence="1">
    <location>
        <begin position="1"/>
        <end position="21"/>
    </location>
</feature>
<dbReference type="Pfam" id="PF04657">
    <property type="entry name" value="DMT_YdcZ"/>
    <property type="match status" value="2"/>
</dbReference>
<dbReference type="PANTHER" id="PTHR34821">
    <property type="entry name" value="INNER MEMBRANE PROTEIN YDCZ"/>
    <property type="match status" value="1"/>
</dbReference>
<feature type="transmembrane region" description="Helical" evidence="2">
    <location>
        <begin position="190"/>
        <end position="207"/>
    </location>
</feature>
<keyword evidence="2" id="KW-0812">Transmembrane</keyword>
<dbReference type="RefSeq" id="WP_130506409.1">
    <property type="nucleotide sequence ID" value="NZ_SHLC01000001.1"/>
</dbReference>
<protein>
    <submittedName>
        <fullName evidence="3">Transporter family-2 protein</fullName>
    </submittedName>
</protein>
<evidence type="ECO:0000313" key="4">
    <source>
        <dbReference type="Proteomes" id="UP000291483"/>
    </source>
</evidence>
<feature type="transmembrane region" description="Helical" evidence="2">
    <location>
        <begin position="128"/>
        <end position="150"/>
    </location>
</feature>
<feature type="transmembrane region" description="Helical" evidence="2">
    <location>
        <begin position="162"/>
        <end position="184"/>
    </location>
</feature>
<organism evidence="3 4">
    <name type="scientific">Microterricola gilva</name>
    <dbReference type="NCBI Taxonomy" id="393267"/>
    <lineage>
        <taxon>Bacteria</taxon>
        <taxon>Bacillati</taxon>
        <taxon>Actinomycetota</taxon>
        <taxon>Actinomycetes</taxon>
        <taxon>Micrococcales</taxon>
        <taxon>Microbacteriaceae</taxon>
        <taxon>Microterricola</taxon>
    </lineage>
</organism>
<keyword evidence="2" id="KW-0472">Membrane</keyword>
<proteinExistence type="predicted"/>
<sequence length="342" mass="34969">MSSERTPVPAASGTPSDSTPEVHRHFPTWLALVIGVACGALVAVQSRINGELGRRLDDGFTAAAISFGSGLVILLVVLCFWHPGRVGLGRVRRALRPDEHGQRELRPWMLLGGLGGALLVAAQGLTAAVLGVALFTVAVVAGQTVSGLILDRIGLAPGGRRPLTLSRVLGATLALVAVGWAVSAQLGGEVPVWMLVLPLIAGVFVGWQSAVNGRVRAAARSAQSATLINFVVGSAALVAIAVVRNSVIGWPSAFPSEPWLYVGGAIGCIFIAMQAALVRVTGVLLLGLATVSGQLVAALAIDALFSAQAVAFSTIAGTTLALIAVIVASGWPNSVWGARRAG</sequence>
<keyword evidence="2" id="KW-1133">Transmembrane helix</keyword>
<name>A0A4Q8ANF4_9MICO</name>
<evidence type="ECO:0000256" key="2">
    <source>
        <dbReference type="SAM" id="Phobius"/>
    </source>
</evidence>
<feature type="transmembrane region" description="Helical" evidence="2">
    <location>
        <begin position="227"/>
        <end position="247"/>
    </location>
</feature>